<dbReference type="SUPFAM" id="SSF48452">
    <property type="entry name" value="TPR-like"/>
    <property type="match status" value="1"/>
</dbReference>
<dbReference type="EMBL" id="SLXT01000025">
    <property type="protein sequence ID" value="TCP61807.1"/>
    <property type="molecule type" value="Genomic_DNA"/>
</dbReference>
<organism evidence="1 2">
    <name type="scientific">Heliophilum fasciatum</name>
    <dbReference type="NCBI Taxonomy" id="35700"/>
    <lineage>
        <taxon>Bacteria</taxon>
        <taxon>Bacillati</taxon>
        <taxon>Bacillota</taxon>
        <taxon>Clostridia</taxon>
        <taxon>Eubacteriales</taxon>
        <taxon>Heliobacteriaceae</taxon>
        <taxon>Heliophilum</taxon>
    </lineage>
</organism>
<dbReference type="InterPro" id="IPR011990">
    <property type="entry name" value="TPR-like_helical_dom_sf"/>
</dbReference>
<keyword evidence="2" id="KW-1185">Reference proteome</keyword>
<evidence type="ECO:0000313" key="1">
    <source>
        <dbReference type="EMBL" id="TCP61807.1"/>
    </source>
</evidence>
<proteinExistence type="predicted"/>
<protein>
    <submittedName>
        <fullName evidence="1">Tetratricopeptide repeat protein</fullName>
    </submittedName>
</protein>
<name>A0A4R2RI34_9FIRM</name>
<sequence>MTIAIPAITAGHVTGRVGYEGVQLRAIKMALHHWAEYGKCFSKYNVILGTELAITEKIKVRIMNDRLGLELLAAEVYQEHGQPEAAIDLLEKSAFHSERVVRLSLGELYFQGKEYEKCIKELQRIENNDNAGTVALLYQGIAFRELGHLGPAIEVFRMALRRKKERDEEVLTEIWYELAKTLIQVGEKKKAKKELEAIMLRQVDYQDVRALLETLA</sequence>
<dbReference type="InterPro" id="IPR019734">
    <property type="entry name" value="TPR_rpt"/>
</dbReference>
<dbReference type="Proteomes" id="UP000294813">
    <property type="component" value="Unassembled WGS sequence"/>
</dbReference>
<dbReference type="RefSeq" id="WP_131920233.1">
    <property type="nucleotide sequence ID" value="NZ_JAOQNU010000025.1"/>
</dbReference>
<dbReference type="AlphaFoldDB" id="A0A4R2RI34"/>
<comment type="caution">
    <text evidence="1">The sequence shown here is derived from an EMBL/GenBank/DDBJ whole genome shotgun (WGS) entry which is preliminary data.</text>
</comment>
<gene>
    <name evidence="1" type="ORF">EDD73_12538</name>
</gene>
<dbReference type="Gene3D" id="1.25.40.10">
    <property type="entry name" value="Tetratricopeptide repeat domain"/>
    <property type="match status" value="1"/>
</dbReference>
<evidence type="ECO:0000313" key="2">
    <source>
        <dbReference type="Proteomes" id="UP000294813"/>
    </source>
</evidence>
<dbReference type="Pfam" id="PF13181">
    <property type="entry name" value="TPR_8"/>
    <property type="match status" value="1"/>
</dbReference>
<dbReference type="OrthoDB" id="983149at2"/>
<accession>A0A4R2RI34</accession>
<reference evidence="1 2" key="1">
    <citation type="submission" date="2019-03" db="EMBL/GenBank/DDBJ databases">
        <title>Genomic Encyclopedia of Type Strains, Phase IV (KMG-IV): sequencing the most valuable type-strain genomes for metagenomic binning, comparative biology and taxonomic classification.</title>
        <authorList>
            <person name="Goeker M."/>
        </authorList>
    </citation>
    <scope>NUCLEOTIDE SEQUENCE [LARGE SCALE GENOMIC DNA]</scope>
    <source>
        <strain evidence="1 2">DSM 11170</strain>
    </source>
</reference>